<protein>
    <submittedName>
        <fullName evidence="1">Protein TusB</fullName>
    </submittedName>
</protein>
<dbReference type="AlphaFoldDB" id="A0AAV5N1T4"/>
<dbReference type="RefSeq" id="WP_027273471.1">
    <property type="nucleotide sequence ID" value="NZ_BRLH01000003.1"/>
</dbReference>
<dbReference type="Gene3D" id="3.40.1260.10">
    <property type="entry name" value="DsrEFH-like"/>
    <property type="match status" value="1"/>
</dbReference>
<organism evidence="1 2">
    <name type="scientific">Leminorella grimontii</name>
    <dbReference type="NCBI Taxonomy" id="82981"/>
    <lineage>
        <taxon>Bacteria</taxon>
        <taxon>Pseudomonadati</taxon>
        <taxon>Pseudomonadota</taxon>
        <taxon>Gammaproteobacteria</taxon>
        <taxon>Enterobacterales</taxon>
        <taxon>Budviciaceae</taxon>
        <taxon>Leminorella</taxon>
    </lineage>
</organism>
<evidence type="ECO:0000313" key="2">
    <source>
        <dbReference type="Proteomes" id="UP001058124"/>
    </source>
</evidence>
<dbReference type="GO" id="GO:1990228">
    <property type="term" value="C:sulfurtransferase complex"/>
    <property type="evidence" value="ECO:0007669"/>
    <property type="project" value="TreeGrafter"/>
</dbReference>
<comment type="caution">
    <text evidence="1">The sequence shown here is derived from an EMBL/GenBank/DDBJ whole genome shotgun (WGS) entry which is preliminary data.</text>
</comment>
<name>A0AAV5N1T4_9GAMM</name>
<dbReference type="Proteomes" id="UP001058124">
    <property type="component" value="Unassembled WGS sequence"/>
</dbReference>
<dbReference type="EMBL" id="BRLH01000003">
    <property type="protein sequence ID" value="GKX55490.1"/>
    <property type="molecule type" value="Genomic_DNA"/>
</dbReference>
<gene>
    <name evidence="1" type="primary">tusB</name>
    <name evidence="1" type="ORF">SOASR030_16020</name>
</gene>
<reference evidence="1" key="1">
    <citation type="submission" date="2022-06" db="EMBL/GenBank/DDBJ databases">
        <title>Draft genome sequences of Leminorella grimontii str. JCM5902.</title>
        <authorList>
            <person name="Wakabayashi Y."/>
            <person name="Kojima K."/>
        </authorList>
    </citation>
    <scope>NUCLEOTIDE SEQUENCE</scope>
    <source>
        <strain evidence="1">JCM 5902</strain>
    </source>
</reference>
<dbReference type="InterPro" id="IPR027396">
    <property type="entry name" value="DsrEFH-like"/>
</dbReference>
<accession>A0AAV5N1T4</accession>
<dbReference type="Pfam" id="PF04077">
    <property type="entry name" value="DsrH"/>
    <property type="match status" value="1"/>
</dbReference>
<dbReference type="NCBIfam" id="TIGR03011">
    <property type="entry name" value="sulf_tusB_dsrH"/>
    <property type="match status" value="1"/>
</dbReference>
<dbReference type="SUPFAM" id="SSF75169">
    <property type="entry name" value="DsrEFH-like"/>
    <property type="match status" value="1"/>
</dbReference>
<sequence length="95" mass="10133">MLHTLSHSFSHVDAEALLRTVSSGDALLFIQDGVAGALVKSPSLEAIIEKGVVVYALREDLEARGLLSRVVGGVIVVDFAGFVDLSVSHRSQMAW</sequence>
<evidence type="ECO:0000313" key="1">
    <source>
        <dbReference type="EMBL" id="GKX55490.1"/>
    </source>
</evidence>
<dbReference type="InterPro" id="IPR007215">
    <property type="entry name" value="Sulphur_relay_TusB/DsrH"/>
</dbReference>
<proteinExistence type="predicted"/>
<keyword evidence="2" id="KW-1185">Reference proteome</keyword>
<dbReference type="GO" id="GO:0002143">
    <property type="term" value="P:tRNA wobble position uridine thiolation"/>
    <property type="evidence" value="ECO:0007669"/>
    <property type="project" value="InterPro"/>
</dbReference>
<dbReference type="PANTHER" id="PTHR37526:SF1">
    <property type="entry name" value="PROTEIN TUSB"/>
    <property type="match status" value="1"/>
</dbReference>
<dbReference type="PANTHER" id="PTHR37526">
    <property type="entry name" value="PROTEIN TUSB"/>
    <property type="match status" value="1"/>
</dbReference>